<accession>A0AAE6ML55</accession>
<proteinExistence type="predicted"/>
<reference evidence="2 4" key="1">
    <citation type="submission" date="2019-08" db="EMBL/GenBank/DDBJ databases">
        <title>Comparative genome analysis confer to the adaptation heavy metal polluted environment.</title>
        <authorList>
            <person name="Li Y."/>
        </authorList>
    </citation>
    <scope>NUCLEOTIDE SEQUENCE [LARGE SCALE GENOMIC DNA]</scope>
    <source>
        <strain evidence="2 4">P2</strain>
    </source>
</reference>
<protein>
    <recommendedName>
        <fullName evidence="6">Lipoprotein</fullName>
    </recommendedName>
</protein>
<evidence type="ECO:0000256" key="1">
    <source>
        <dbReference type="SAM" id="SignalP"/>
    </source>
</evidence>
<dbReference type="RefSeq" id="WP_112653113.1">
    <property type="nucleotide sequence ID" value="NZ_CP043451.1"/>
</dbReference>
<reference evidence="3 5" key="2">
    <citation type="submission" date="2021-03" db="EMBL/GenBank/DDBJ databases">
        <title>Mucilaginibacter strains isolated from gold and copper mining confer multi heavy-metal resistance.</title>
        <authorList>
            <person name="Li Y."/>
        </authorList>
    </citation>
    <scope>NUCLEOTIDE SEQUENCE [LARGE SCALE GENOMIC DNA]</scope>
    <source>
        <strain evidence="3 5">P2-4</strain>
    </source>
</reference>
<dbReference type="AlphaFoldDB" id="A0AAE6ML55"/>
<organism evidence="2 4">
    <name type="scientific">Mucilaginibacter rubeus</name>
    <dbReference type="NCBI Taxonomy" id="2027860"/>
    <lineage>
        <taxon>Bacteria</taxon>
        <taxon>Pseudomonadati</taxon>
        <taxon>Bacteroidota</taxon>
        <taxon>Sphingobacteriia</taxon>
        <taxon>Sphingobacteriales</taxon>
        <taxon>Sphingobacteriaceae</taxon>
        <taxon>Mucilaginibacter</taxon>
    </lineage>
</organism>
<evidence type="ECO:0008006" key="6">
    <source>
        <dbReference type="Google" id="ProtNLM"/>
    </source>
</evidence>
<feature type="signal peptide" evidence="1">
    <location>
        <begin position="1"/>
        <end position="18"/>
    </location>
</feature>
<gene>
    <name evidence="2" type="ORF">DIU31_026310</name>
    <name evidence="3" type="ORF">J3L21_01110</name>
</gene>
<sequence length="244" mass="25363">MKTSLKARTILFSLAVTAGLAVIISSCKKDNASTTANTTVTEADAAELTTNAIVPSSGGFAVQVNSSVTVYKTVKLSCGIAKDSSITKSSATGVSPSYNYALSWNYLLNCSGVVPNDLTFNFTGSSKYDGPRMSSEDSSSGGFVLTGLAPTASAYVLNTTYTRDGSQVSKIGRNYSFSSKLIIKSSDITVDKTSLKILSGTATVTISGASSSGKSFNFNGTITFNGNNKATLLLNSGASYNIQW</sequence>
<dbReference type="Proteomes" id="UP000663940">
    <property type="component" value="Chromosome"/>
</dbReference>
<evidence type="ECO:0000313" key="2">
    <source>
        <dbReference type="EMBL" id="QEM06847.1"/>
    </source>
</evidence>
<evidence type="ECO:0000313" key="5">
    <source>
        <dbReference type="Proteomes" id="UP000663940"/>
    </source>
</evidence>
<dbReference type="EMBL" id="CP071880">
    <property type="protein sequence ID" value="QTE50618.1"/>
    <property type="molecule type" value="Genomic_DNA"/>
</dbReference>
<name>A0AAE6ML55_9SPHI</name>
<dbReference type="PROSITE" id="PS51257">
    <property type="entry name" value="PROKAR_LIPOPROTEIN"/>
    <property type="match status" value="1"/>
</dbReference>
<keyword evidence="1" id="KW-0732">Signal</keyword>
<evidence type="ECO:0000313" key="4">
    <source>
        <dbReference type="Proteomes" id="UP000250557"/>
    </source>
</evidence>
<feature type="chain" id="PRO_5041926634" description="Lipoprotein" evidence="1">
    <location>
        <begin position="19"/>
        <end position="244"/>
    </location>
</feature>
<keyword evidence="5" id="KW-1185">Reference proteome</keyword>
<dbReference type="EMBL" id="CP043451">
    <property type="protein sequence ID" value="QEM06847.1"/>
    <property type="molecule type" value="Genomic_DNA"/>
</dbReference>
<dbReference type="Proteomes" id="UP000250557">
    <property type="component" value="Chromosome"/>
</dbReference>
<evidence type="ECO:0000313" key="3">
    <source>
        <dbReference type="EMBL" id="QTE50618.1"/>
    </source>
</evidence>